<sequence>MKALEWNVDPEITRLFGTFPIKYYGILFVIGLLLGYEIVKRIYKSENVPVENLEKLSTYLFIGILLGARLGHCLFYDFEYFSKYPLEIFLPFRITNGNWSFTGFSGLASHGGSIGAILAIIIYRWENRISLLWILDRVAIGAPVTGAFIRFGNFMNSEIYGKPTKGDYGVIFMQNDLIPRHPTQLYEAFAYLIIFGLLWYLYKKTNLKSKEGFLFGTLLIVLFTVRLLLEFFKENQVAFEDNMLFNMGQWLSIPFIIGGIVLLILSKQKNEVVI</sequence>
<evidence type="ECO:0000256" key="4">
    <source>
        <dbReference type="ARBA" id="ARBA00022692"/>
    </source>
</evidence>
<comment type="function">
    <text evidence="7">Catalyzes the transfer of the diacylglyceryl group from phosphatidylglycerol to the sulfhydryl group of the N-terminal cysteine of a prolipoprotein, the first step in the formation of mature lipoproteins.</text>
</comment>
<keyword evidence="5 7" id="KW-1133">Transmembrane helix</keyword>
<feature type="binding site" evidence="7">
    <location>
        <position position="150"/>
    </location>
    <ligand>
        <name>a 1,2-diacyl-sn-glycero-3-phospho-(1'-sn-glycerol)</name>
        <dbReference type="ChEBI" id="CHEBI:64716"/>
    </ligand>
</feature>
<organism evidence="8 9">
    <name type="scientific">Aquimarina celericrescens</name>
    <dbReference type="NCBI Taxonomy" id="1964542"/>
    <lineage>
        <taxon>Bacteria</taxon>
        <taxon>Pseudomonadati</taxon>
        <taxon>Bacteroidota</taxon>
        <taxon>Flavobacteriia</taxon>
        <taxon>Flavobacteriales</taxon>
        <taxon>Flavobacteriaceae</taxon>
        <taxon>Aquimarina</taxon>
    </lineage>
</organism>
<gene>
    <name evidence="7 8" type="primary">lgt</name>
    <name evidence="8" type="ORF">ACFSJT_12635</name>
</gene>
<evidence type="ECO:0000256" key="6">
    <source>
        <dbReference type="ARBA" id="ARBA00023136"/>
    </source>
</evidence>
<keyword evidence="3 7" id="KW-0808">Transferase</keyword>
<dbReference type="NCBIfam" id="TIGR00544">
    <property type="entry name" value="lgt"/>
    <property type="match status" value="1"/>
</dbReference>
<dbReference type="InterPro" id="IPR001640">
    <property type="entry name" value="Lgt"/>
</dbReference>
<dbReference type="GO" id="GO:0008961">
    <property type="term" value="F:phosphatidylglycerol-prolipoprotein diacylglyceryl transferase activity"/>
    <property type="evidence" value="ECO:0007669"/>
    <property type="project" value="UniProtKB-EC"/>
</dbReference>
<evidence type="ECO:0000256" key="5">
    <source>
        <dbReference type="ARBA" id="ARBA00022989"/>
    </source>
</evidence>
<name>A0ABW5AZ83_9FLAO</name>
<dbReference type="PROSITE" id="PS01311">
    <property type="entry name" value="LGT"/>
    <property type="match status" value="1"/>
</dbReference>
<comment type="pathway">
    <text evidence="7">Protein modification; lipoprotein biosynthesis (diacylglyceryl transfer).</text>
</comment>
<dbReference type="EMBL" id="JBHUHY010000013">
    <property type="protein sequence ID" value="MFD2187640.1"/>
    <property type="molecule type" value="Genomic_DNA"/>
</dbReference>
<keyword evidence="4 7" id="KW-0812">Transmembrane</keyword>
<protein>
    <recommendedName>
        <fullName evidence="7">Phosphatidylglycerol--prolipoprotein diacylglyceryl transferase</fullName>
        <ecNumber evidence="7">2.5.1.145</ecNumber>
    </recommendedName>
</protein>
<dbReference type="Pfam" id="PF01790">
    <property type="entry name" value="LGT"/>
    <property type="match status" value="1"/>
</dbReference>
<evidence type="ECO:0000256" key="2">
    <source>
        <dbReference type="ARBA" id="ARBA00022475"/>
    </source>
</evidence>
<dbReference type="HAMAP" id="MF_01147">
    <property type="entry name" value="Lgt"/>
    <property type="match status" value="1"/>
</dbReference>
<feature type="transmembrane region" description="Helical" evidence="7">
    <location>
        <begin position="20"/>
        <end position="39"/>
    </location>
</feature>
<evidence type="ECO:0000313" key="9">
    <source>
        <dbReference type="Proteomes" id="UP001597344"/>
    </source>
</evidence>
<evidence type="ECO:0000256" key="7">
    <source>
        <dbReference type="HAMAP-Rule" id="MF_01147"/>
    </source>
</evidence>
<dbReference type="RefSeq" id="WP_378320645.1">
    <property type="nucleotide sequence ID" value="NZ_JBHUHY010000013.1"/>
</dbReference>
<feature type="transmembrane region" description="Helical" evidence="7">
    <location>
        <begin position="98"/>
        <end position="123"/>
    </location>
</feature>
<evidence type="ECO:0000256" key="1">
    <source>
        <dbReference type="ARBA" id="ARBA00007150"/>
    </source>
</evidence>
<accession>A0ABW5AZ83</accession>
<keyword evidence="9" id="KW-1185">Reference proteome</keyword>
<comment type="catalytic activity">
    <reaction evidence="7">
        <text>L-cysteinyl-[prolipoprotein] + a 1,2-diacyl-sn-glycero-3-phospho-(1'-sn-glycerol) = an S-1,2-diacyl-sn-glyceryl-L-cysteinyl-[prolipoprotein] + sn-glycerol 1-phosphate + H(+)</text>
        <dbReference type="Rhea" id="RHEA:56712"/>
        <dbReference type="Rhea" id="RHEA-COMP:14679"/>
        <dbReference type="Rhea" id="RHEA-COMP:14680"/>
        <dbReference type="ChEBI" id="CHEBI:15378"/>
        <dbReference type="ChEBI" id="CHEBI:29950"/>
        <dbReference type="ChEBI" id="CHEBI:57685"/>
        <dbReference type="ChEBI" id="CHEBI:64716"/>
        <dbReference type="ChEBI" id="CHEBI:140658"/>
        <dbReference type="EC" id="2.5.1.145"/>
    </reaction>
</comment>
<feature type="transmembrane region" description="Helical" evidence="7">
    <location>
        <begin position="213"/>
        <end position="232"/>
    </location>
</feature>
<feature type="transmembrane region" description="Helical" evidence="7">
    <location>
        <begin position="59"/>
        <end position="78"/>
    </location>
</feature>
<comment type="caution">
    <text evidence="8">The sequence shown here is derived from an EMBL/GenBank/DDBJ whole genome shotgun (WGS) entry which is preliminary data.</text>
</comment>
<feature type="transmembrane region" description="Helical" evidence="7">
    <location>
        <begin position="130"/>
        <end position="151"/>
    </location>
</feature>
<feature type="transmembrane region" description="Helical" evidence="7">
    <location>
        <begin position="183"/>
        <end position="201"/>
    </location>
</feature>
<dbReference type="EC" id="2.5.1.145" evidence="7"/>
<keyword evidence="6 7" id="KW-0472">Membrane</keyword>
<proteinExistence type="inferred from homology"/>
<reference evidence="9" key="1">
    <citation type="journal article" date="2019" name="Int. J. Syst. Evol. Microbiol.">
        <title>The Global Catalogue of Microorganisms (GCM) 10K type strain sequencing project: providing services to taxonomists for standard genome sequencing and annotation.</title>
        <authorList>
            <consortium name="The Broad Institute Genomics Platform"/>
            <consortium name="The Broad Institute Genome Sequencing Center for Infectious Disease"/>
            <person name="Wu L."/>
            <person name="Ma J."/>
        </authorList>
    </citation>
    <scope>NUCLEOTIDE SEQUENCE [LARGE SCALE GENOMIC DNA]</scope>
    <source>
        <strain evidence="9">DT92</strain>
    </source>
</reference>
<comment type="subcellular location">
    <subcellularLocation>
        <location evidence="7">Cell membrane</location>
        <topology evidence="7">Multi-pass membrane protein</topology>
    </subcellularLocation>
</comment>
<evidence type="ECO:0000313" key="8">
    <source>
        <dbReference type="EMBL" id="MFD2187640.1"/>
    </source>
</evidence>
<keyword evidence="2 7" id="KW-1003">Cell membrane</keyword>
<evidence type="ECO:0000256" key="3">
    <source>
        <dbReference type="ARBA" id="ARBA00022679"/>
    </source>
</evidence>
<feature type="transmembrane region" description="Helical" evidence="7">
    <location>
        <begin position="244"/>
        <end position="265"/>
    </location>
</feature>
<dbReference type="PANTHER" id="PTHR30589:SF0">
    <property type="entry name" value="PHOSPHATIDYLGLYCEROL--PROLIPOPROTEIN DIACYLGLYCERYL TRANSFERASE"/>
    <property type="match status" value="1"/>
</dbReference>
<comment type="similarity">
    <text evidence="1 7">Belongs to the Lgt family.</text>
</comment>
<dbReference type="Proteomes" id="UP001597344">
    <property type="component" value="Unassembled WGS sequence"/>
</dbReference>
<dbReference type="PANTHER" id="PTHR30589">
    <property type="entry name" value="PROLIPOPROTEIN DIACYLGLYCERYL TRANSFERASE"/>
    <property type="match status" value="1"/>
</dbReference>